<evidence type="ECO:0000256" key="1">
    <source>
        <dbReference type="SAM" id="SignalP"/>
    </source>
</evidence>
<dbReference type="EMBL" id="VOSK01000613">
    <property type="protein sequence ID" value="MPR31284.1"/>
    <property type="molecule type" value="Genomic_DNA"/>
</dbReference>
<comment type="caution">
    <text evidence="2">The sequence shown here is derived from an EMBL/GenBank/DDBJ whole genome shotgun (WGS) entry which is preliminary data.</text>
</comment>
<reference evidence="2 3" key="1">
    <citation type="journal article" date="2019" name="Syst. Appl. Microbiol.">
        <title>Microvirga tunisiensis sp. nov., a root nodule symbiotic bacterium isolated from Lupinus micranthus and L. luteus grown in Northern Tunisia.</title>
        <authorList>
            <person name="Msaddak A."/>
            <person name="Rejili M."/>
            <person name="Duran D."/>
            <person name="Mars M."/>
            <person name="Palacios J.M."/>
            <person name="Ruiz-Argueso T."/>
            <person name="Rey L."/>
            <person name="Imperial J."/>
        </authorList>
    </citation>
    <scope>NUCLEOTIDE SEQUENCE [LARGE SCALE GENOMIC DNA]</scope>
    <source>
        <strain evidence="2 3">Lmie10</strain>
    </source>
</reference>
<keyword evidence="3" id="KW-1185">Reference proteome</keyword>
<feature type="chain" id="PRO_5030135856" evidence="1">
    <location>
        <begin position="18"/>
        <end position="127"/>
    </location>
</feature>
<gene>
    <name evidence="2" type="ORF">FS320_42010</name>
</gene>
<sequence length="127" mass="13815">MQSSSILTLGAISLVLAACQTPQQAVQQKEDLLAASGFTLQPANSPKRIAAMNKLPPNKFVQQTSGGTVVYVYADPAGCQCVYFGNQTAWSNYRGAVFEKRLANEQQMTAMMNQDAFDFGPWGPGFW</sequence>
<dbReference type="AlphaFoldDB" id="A0A5N7MZE1"/>
<feature type="signal peptide" evidence="1">
    <location>
        <begin position="1"/>
        <end position="17"/>
    </location>
</feature>
<dbReference type="Proteomes" id="UP000403266">
    <property type="component" value="Unassembled WGS sequence"/>
</dbReference>
<organism evidence="2 3">
    <name type="scientific">Microvirga tunisiensis</name>
    <dbReference type="NCBI Taxonomy" id="2108360"/>
    <lineage>
        <taxon>Bacteria</taxon>
        <taxon>Pseudomonadati</taxon>
        <taxon>Pseudomonadota</taxon>
        <taxon>Alphaproteobacteria</taxon>
        <taxon>Hyphomicrobiales</taxon>
        <taxon>Methylobacteriaceae</taxon>
        <taxon>Microvirga</taxon>
    </lineage>
</organism>
<dbReference type="OrthoDB" id="7596417at2"/>
<accession>A0A5N7MZE1</accession>
<name>A0A5N7MZE1_9HYPH</name>
<evidence type="ECO:0000313" key="3">
    <source>
        <dbReference type="Proteomes" id="UP000403266"/>
    </source>
</evidence>
<protein>
    <submittedName>
        <fullName evidence="2">Uncharacterized protein</fullName>
    </submittedName>
</protein>
<proteinExistence type="predicted"/>
<dbReference type="RefSeq" id="WP_152718472.1">
    <property type="nucleotide sequence ID" value="NZ_VOSJ01000653.1"/>
</dbReference>
<keyword evidence="1" id="KW-0732">Signal</keyword>
<evidence type="ECO:0000313" key="2">
    <source>
        <dbReference type="EMBL" id="MPR31284.1"/>
    </source>
</evidence>